<proteinExistence type="predicted"/>
<reference evidence="1" key="1">
    <citation type="submission" date="2021-01" db="EMBL/GenBank/DDBJ databases">
        <title>Adiantum capillus-veneris genome.</title>
        <authorList>
            <person name="Fang Y."/>
            <person name="Liao Q."/>
        </authorList>
    </citation>
    <scope>NUCLEOTIDE SEQUENCE</scope>
    <source>
        <strain evidence="1">H3</strain>
        <tissue evidence="1">Leaf</tissue>
    </source>
</reference>
<evidence type="ECO:0000313" key="1">
    <source>
        <dbReference type="EMBL" id="KAI5078843.1"/>
    </source>
</evidence>
<sequence>MARVVAGAVASVVVRAAINEEIKDILEGKNWEISRLRDKLEYNSSIGKCHKGTKKSLRLAKGKNDGINGGKSGLLDAFVLHFVWAE</sequence>
<evidence type="ECO:0000313" key="2">
    <source>
        <dbReference type="Proteomes" id="UP000886520"/>
    </source>
</evidence>
<accession>A0A9D4V408</accession>
<gene>
    <name evidence="1" type="ORF">GOP47_0006514</name>
</gene>
<dbReference type="Proteomes" id="UP000886520">
    <property type="component" value="Chromosome 6"/>
</dbReference>
<protein>
    <submittedName>
        <fullName evidence="1">Uncharacterized protein</fullName>
    </submittedName>
</protein>
<dbReference type="EMBL" id="JABFUD020000006">
    <property type="protein sequence ID" value="KAI5078843.1"/>
    <property type="molecule type" value="Genomic_DNA"/>
</dbReference>
<dbReference type="AlphaFoldDB" id="A0A9D4V408"/>
<comment type="caution">
    <text evidence="1">The sequence shown here is derived from an EMBL/GenBank/DDBJ whole genome shotgun (WGS) entry which is preliminary data.</text>
</comment>
<name>A0A9D4V408_ADICA</name>
<organism evidence="1 2">
    <name type="scientific">Adiantum capillus-veneris</name>
    <name type="common">Maidenhair fern</name>
    <dbReference type="NCBI Taxonomy" id="13818"/>
    <lineage>
        <taxon>Eukaryota</taxon>
        <taxon>Viridiplantae</taxon>
        <taxon>Streptophyta</taxon>
        <taxon>Embryophyta</taxon>
        <taxon>Tracheophyta</taxon>
        <taxon>Polypodiopsida</taxon>
        <taxon>Polypodiidae</taxon>
        <taxon>Polypodiales</taxon>
        <taxon>Pteridineae</taxon>
        <taxon>Pteridaceae</taxon>
        <taxon>Vittarioideae</taxon>
        <taxon>Adiantum</taxon>
    </lineage>
</organism>
<keyword evidence="2" id="KW-1185">Reference proteome</keyword>